<dbReference type="EMBL" id="LXQA010219715">
    <property type="protein sequence ID" value="MCI35049.1"/>
    <property type="molecule type" value="Genomic_DNA"/>
</dbReference>
<name>A0A392RFL7_9FABA</name>
<dbReference type="AlphaFoldDB" id="A0A392RFL7"/>
<sequence length="42" mass="4356">GWSGIALSGVGIEFVSIWSLLAMGDESLVSSKESVTEGEVEV</sequence>
<proteinExistence type="predicted"/>
<comment type="caution">
    <text evidence="1">The sequence shown here is derived from an EMBL/GenBank/DDBJ whole genome shotgun (WGS) entry which is preliminary data.</text>
</comment>
<reference evidence="1 2" key="1">
    <citation type="journal article" date="2018" name="Front. Plant Sci.">
        <title>Red Clover (Trifolium pratense) and Zigzag Clover (T. medium) - A Picture of Genomic Similarities and Differences.</title>
        <authorList>
            <person name="Dluhosova J."/>
            <person name="Istvanek J."/>
            <person name="Nedelnik J."/>
            <person name="Repkova J."/>
        </authorList>
    </citation>
    <scope>NUCLEOTIDE SEQUENCE [LARGE SCALE GENOMIC DNA]</scope>
    <source>
        <strain evidence="2">cv. 10/8</strain>
        <tissue evidence="1">Leaf</tissue>
    </source>
</reference>
<accession>A0A392RFL7</accession>
<keyword evidence="2" id="KW-1185">Reference proteome</keyword>
<organism evidence="1 2">
    <name type="scientific">Trifolium medium</name>
    <dbReference type="NCBI Taxonomy" id="97028"/>
    <lineage>
        <taxon>Eukaryota</taxon>
        <taxon>Viridiplantae</taxon>
        <taxon>Streptophyta</taxon>
        <taxon>Embryophyta</taxon>
        <taxon>Tracheophyta</taxon>
        <taxon>Spermatophyta</taxon>
        <taxon>Magnoliopsida</taxon>
        <taxon>eudicotyledons</taxon>
        <taxon>Gunneridae</taxon>
        <taxon>Pentapetalae</taxon>
        <taxon>rosids</taxon>
        <taxon>fabids</taxon>
        <taxon>Fabales</taxon>
        <taxon>Fabaceae</taxon>
        <taxon>Papilionoideae</taxon>
        <taxon>50 kb inversion clade</taxon>
        <taxon>NPAAA clade</taxon>
        <taxon>Hologalegina</taxon>
        <taxon>IRL clade</taxon>
        <taxon>Trifolieae</taxon>
        <taxon>Trifolium</taxon>
    </lineage>
</organism>
<dbReference type="Proteomes" id="UP000265520">
    <property type="component" value="Unassembled WGS sequence"/>
</dbReference>
<evidence type="ECO:0000313" key="1">
    <source>
        <dbReference type="EMBL" id="MCI35049.1"/>
    </source>
</evidence>
<feature type="non-terminal residue" evidence="1">
    <location>
        <position position="1"/>
    </location>
</feature>
<evidence type="ECO:0000313" key="2">
    <source>
        <dbReference type="Proteomes" id="UP000265520"/>
    </source>
</evidence>
<protein>
    <submittedName>
        <fullName evidence="1">Uncharacterized protein</fullName>
    </submittedName>
</protein>